<dbReference type="Ensembl" id="ENSMUST00000381799.1">
    <property type="protein sequence ID" value="ENSMUSP00000160173.1"/>
    <property type="gene ID" value="ENSMUSG00000144255.1"/>
</dbReference>
<proteinExistence type="predicted"/>
<sequence>MYLGDNHVLLNTLCWCCHRKIWLQSGEACYHCRTEPPRP</sequence>
<dbReference type="Proteomes" id="UP000000589">
    <property type="component" value="Chromosome 9"/>
</dbReference>
<accession>A0ABJ3HNW1</accession>
<reference evidence="1 2" key="2">
    <citation type="journal article" date="2011" name="PLoS Biol.">
        <title>Modernizing reference genome assemblies.</title>
        <authorList>
            <person name="Church D.M."/>
            <person name="Schneider V.A."/>
            <person name="Graves T."/>
            <person name="Auger K."/>
            <person name="Cunningham F."/>
            <person name="Bouk N."/>
            <person name="Chen H.C."/>
            <person name="Agarwala R."/>
            <person name="McLaren W.M."/>
            <person name="Ritchie G.R."/>
            <person name="Albracht D."/>
            <person name="Kremitzki M."/>
            <person name="Rock S."/>
            <person name="Kotkiewicz H."/>
            <person name="Kremitzki C."/>
            <person name="Wollam A."/>
            <person name="Trani L."/>
            <person name="Fulton L."/>
            <person name="Fulton R."/>
            <person name="Matthews L."/>
            <person name="Whitehead S."/>
            <person name="Chow W."/>
            <person name="Torrance J."/>
            <person name="Dunn M."/>
            <person name="Harden G."/>
            <person name="Threadgold G."/>
            <person name="Wood J."/>
            <person name="Collins J."/>
            <person name="Heath P."/>
            <person name="Griffiths G."/>
            <person name="Pelan S."/>
            <person name="Grafham D."/>
            <person name="Eichler E.E."/>
            <person name="Weinstock G."/>
            <person name="Mardis E.R."/>
            <person name="Wilson R.K."/>
            <person name="Howe K."/>
            <person name="Flicek P."/>
            <person name="Hubbard T."/>
        </authorList>
    </citation>
    <scope>NUCLEOTIDE SEQUENCE [LARGE SCALE GENOMIC DNA]</scope>
    <source>
        <strain evidence="1 2">C57BL/6J</strain>
    </source>
</reference>
<evidence type="ECO:0000313" key="1">
    <source>
        <dbReference type="Ensembl" id="ENSMUSP00000160173.1"/>
    </source>
</evidence>
<reference evidence="1" key="3">
    <citation type="submission" date="2025-08" db="UniProtKB">
        <authorList>
            <consortium name="Ensembl"/>
        </authorList>
    </citation>
    <scope>IDENTIFICATION</scope>
    <source>
        <strain evidence="1">C57BL/6J</strain>
    </source>
</reference>
<keyword evidence="2" id="KW-1185">Reference proteome</keyword>
<organism evidence="1 2">
    <name type="scientific">Mus musculus</name>
    <name type="common">Mouse</name>
    <dbReference type="NCBI Taxonomy" id="10090"/>
    <lineage>
        <taxon>Eukaryota</taxon>
        <taxon>Metazoa</taxon>
        <taxon>Chordata</taxon>
        <taxon>Craniata</taxon>
        <taxon>Vertebrata</taxon>
        <taxon>Euteleostomi</taxon>
        <taxon>Mammalia</taxon>
        <taxon>Eutheria</taxon>
        <taxon>Euarchontoglires</taxon>
        <taxon>Glires</taxon>
        <taxon>Rodentia</taxon>
        <taxon>Myomorpha</taxon>
        <taxon>Muroidea</taxon>
        <taxon>Muridae</taxon>
        <taxon>Murinae</taxon>
        <taxon>Mus</taxon>
        <taxon>Mus</taxon>
    </lineage>
</organism>
<evidence type="ECO:0000313" key="2">
    <source>
        <dbReference type="Proteomes" id="UP000000589"/>
    </source>
</evidence>
<name>A0ABJ3HNW1_MOUSE</name>
<protein>
    <submittedName>
        <fullName evidence="1">Uncharacterized protein</fullName>
    </submittedName>
</protein>
<reference evidence="1 2" key="1">
    <citation type="journal article" date="2009" name="PLoS Biol.">
        <title>Lineage-specific biology revealed by a finished genome assembly of the mouse.</title>
        <authorList>
            <consortium name="Mouse Genome Sequencing Consortium"/>
            <person name="Church D.M."/>
            <person name="Goodstadt L."/>
            <person name="Hillier L.W."/>
            <person name="Zody M.C."/>
            <person name="Goldstein S."/>
            <person name="She X."/>
            <person name="Bult C.J."/>
            <person name="Agarwala R."/>
            <person name="Cherry J.L."/>
            <person name="DiCuccio M."/>
            <person name="Hlavina W."/>
            <person name="Kapustin Y."/>
            <person name="Meric P."/>
            <person name="Maglott D."/>
            <person name="Birtle Z."/>
            <person name="Marques A.C."/>
            <person name="Graves T."/>
            <person name="Zhou S."/>
            <person name="Teague B."/>
            <person name="Potamousis K."/>
            <person name="Churas C."/>
            <person name="Place M."/>
            <person name="Herschleb J."/>
            <person name="Runnheim R."/>
            <person name="Forrest D."/>
            <person name="Amos-Landgraf J."/>
            <person name="Schwartz D.C."/>
            <person name="Cheng Z."/>
            <person name="Lindblad-Toh K."/>
            <person name="Eichler E.E."/>
            <person name="Ponting C.P."/>
        </authorList>
    </citation>
    <scope>NUCLEOTIDE SEQUENCE [LARGE SCALE GENOMIC DNA]</scope>
    <source>
        <strain evidence="1 2">C57BL/6J</strain>
    </source>
</reference>
<reference evidence="1" key="4">
    <citation type="submission" date="2025-09" db="UniProtKB">
        <authorList>
            <consortium name="Ensembl"/>
        </authorList>
    </citation>
    <scope>IDENTIFICATION</scope>
    <source>
        <strain evidence="1">C57BL/6J</strain>
    </source>
</reference>